<dbReference type="EMBL" id="MU154679">
    <property type="protein sequence ID" value="KAF9489198.1"/>
    <property type="molecule type" value="Genomic_DNA"/>
</dbReference>
<evidence type="ECO:0000313" key="8">
    <source>
        <dbReference type="Proteomes" id="UP000807025"/>
    </source>
</evidence>
<name>A0A9P5ZJG8_PLEER</name>
<gene>
    <name evidence="7" type="ORF">BDN71DRAFT_1456431</name>
</gene>
<reference evidence="7" key="1">
    <citation type="submission" date="2020-11" db="EMBL/GenBank/DDBJ databases">
        <authorList>
            <consortium name="DOE Joint Genome Institute"/>
            <person name="Ahrendt S."/>
            <person name="Riley R."/>
            <person name="Andreopoulos W."/>
            <person name="Labutti K."/>
            <person name="Pangilinan J."/>
            <person name="Ruiz-Duenas F.J."/>
            <person name="Barrasa J.M."/>
            <person name="Sanchez-Garcia M."/>
            <person name="Camarero S."/>
            <person name="Miyauchi S."/>
            <person name="Serrano A."/>
            <person name="Linde D."/>
            <person name="Babiker R."/>
            <person name="Drula E."/>
            <person name="Ayuso-Fernandez I."/>
            <person name="Pacheco R."/>
            <person name="Padilla G."/>
            <person name="Ferreira P."/>
            <person name="Barriuso J."/>
            <person name="Kellner H."/>
            <person name="Castanera R."/>
            <person name="Alfaro M."/>
            <person name="Ramirez L."/>
            <person name="Pisabarro A.G."/>
            <person name="Kuo A."/>
            <person name="Tritt A."/>
            <person name="Lipzen A."/>
            <person name="He G."/>
            <person name="Yan M."/>
            <person name="Ng V."/>
            <person name="Cullen D."/>
            <person name="Martin F."/>
            <person name="Rosso M.-N."/>
            <person name="Henrissat B."/>
            <person name="Hibbett D."/>
            <person name="Martinez A.T."/>
            <person name="Grigoriev I.V."/>
        </authorList>
    </citation>
    <scope>NUCLEOTIDE SEQUENCE</scope>
    <source>
        <strain evidence="7">ATCC 90797</strain>
    </source>
</reference>
<comment type="function">
    <text evidence="6">Subunit of the oligosaccharyl transferase (OST) complex that catalyzes the initial transfer of a defined glycan (Glc(3)Man(9)GlcNAc(2) in eukaryotes) from the lipid carrier dolichol-pyrophosphate to an asparagine residue within an Asn-X-Ser/Thr consensus motif in nascent polypeptide chains, the first step in protein N-glycosylation. N-glycosylation occurs cotranslationally and the complex associates with the Sec61 complex at the channel-forming translocon complex that mediates protein translocation across the endoplasmic reticulum (ER). All subunits are required for a maximal enzyme activity.</text>
</comment>
<evidence type="ECO:0000256" key="3">
    <source>
        <dbReference type="ARBA" id="ARBA00022692"/>
    </source>
</evidence>
<sequence>MSMQEYEAIKVLHNALPPFAPAIPVAALPSLALVLLSATFGLAFYFTTLPKDTVPLRELAVASTASLLGGFGVVALFCTAGVYV</sequence>
<proteinExistence type="inferred from homology"/>
<comment type="caution">
    <text evidence="7">The sequence shown here is derived from an EMBL/GenBank/DDBJ whole genome shotgun (WGS) entry which is preliminary data.</text>
</comment>
<evidence type="ECO:0000256" key="1">
    <source>
        <dbReference type="ARBA" id="ARBA00004141"/>
    </source>
</evidence>
<evidence type="ECO:0000256" key="2">
    <source>
        <dbReference type="ARBA" id="ARBA00009825"/>
    </source>
</evidence>
<feature type="transmembrane region" description="Helical" evidence="6">
    <location>
        <begin position="22"/>
        <end position="47"/>
    </location>
</feature>
<evidence type="ECO:0000256" key="6">
    <source>
        <dbReference type="RuleBase" id="RU367008"/>
    </source>
</evidence>
<comment type="subcellular location">
    <subcellularLocation>
        <location evidence="1 6">Membrane</location>
        <topology evidence="1 6">Multi-pass membrane protein</topology>
    </subcellularLocation>
</comment>
<dbReference type="Proteomes" id="UP000807025">
    <property type="component" value="Unassembled WGS sequence"/>
</dbReference>
<feature type="transmembrane region" description="Helical" evidence="6">
    <location>
        <begin position="59"/>
        <end position="83"/>
    </location>
</feature>
<dbReference type="Pfam" id="PF05251">
    <property type="entry name" value="Ost5"/>
    <property type="match status" value="1"/>
</dbReference>
<keyword evidence="4 6" id="KW-1133">Transmembrane helix</keyword>
<dbReference type="InterPro" id="IPR007915">
    <property type="entry name" value="TMEM258/Ost5"/>
</dbReference>
<comment type="subunit">
    <text evidence="6">Component of the oligosaccharyltransferase (OST) complex.</text>
</comment>
<keyword evidence="3 6" id="KW-0812">Transmembrane</keyword>
<accession>A0A9P5ZJG8</accession>
<keyword evidence="8" id="KW-1185">Reference proteome</keyword>
<dbReference type="GO" id="GO:0006487">
    <property type="term" value="P:protein N-linked glycosylation"/>
    <property type="evidence" value="ECO:0007669"/>
    <property type="project" value="UniProtKB-UniRule"/>
</dbReference>
<dbReference type="OrthoDB" id="2503643at2759"/>
<organism evidence="7 8">
    <name type="scientific">Pleurotus eryngii</name>
    <name type="common">Boletus of the steppes</name>
    <dbReference type="NCBI Taxonomy" id="5323"/>
    <lineage>
        <taxon>Eukaryota</taxon>
        <taxon>Fungi</taxon>
        <taxon>Dikarya</taxon>
        <taxon>Basidiomycota</taxon>
        <taxon>Agaricomycotina</taxon>
        <taxon>Agaricomycetes</taxon>
        <taxon>Agaricomycetidae</taxon>
        <taxon>Agaricales</taxon>
        <taxon>Pleurotineae</taxon>
        <taxon>Pleurotaceae</taxon>
        <taxon>Pleurotus</taxon>
    </lineage>
</organism>
<protein>
    <recommendedName>
        <fullName evidence="6">Dolichyl-diphosphooligosaccharide-protein glycosyltransferase subunit OST5</fullName>
    </recommendedName>
</protein>
<keyword evidence="5 6" id="KW-0472">Membrane</keyword>
<evidence type="ECO:0000256" key="5">
    <source>
        <dbReference type="ARBA" id="ARBA00023136"/>
    </source>
</evidence>
<dbReference type="GO" id="GO:0008250">
    <property type="term" value="C:oligosaccharyltransferase complex"/>
    <property type="evidence" value="ECO:0007669"/>
    <property type="project" value="UniProtKB-UniRule"/>
</dbReference>
<evidence type="ECO:0000313" key="7">
    <source>
        <dbReference type="EMBL" id="KAF9489198.1"/>
    </source>
</evidence>
<comment type="similarity">
    <text evidence="2 6">Belongs to the OST5 family.</text>
</comment>
<evidence type="ECO:0000256" key="4">
    <source>
        <dbReference type="ARBA" id="ARBA00022989"/>
    </source>
</evidence>
<dbReference type="AlphaFoldDB" id="A0A9P5ZJG8"/>